<dbReference type="AlphaFoldDB" id="A0A1G6IB62"/>
<gene>
    <name evidence="1" type="ORF">SAMN05216576_101156</name>
</gene>
<keyword evidence="2" id="KW-1185">Reference proteome</keyword>
<keyword evidence="1" id="KW-0808">Transferase</keyword>
<dbReference type="EMBL" id="FMZQ01000001">
    <property type="protein sequence ID" value="SDC03255.1"/>
    <property type="molecule type" value="Genomic_DNA"/>
</dbReference>
<protein>
    <submittedName>
        <fullName evidence="1">Predicted nucleotidyltransferase component of viral defense system</fullName>
    </submittedName>
</protein>
<dbReference type="Pfam" id="PF08843">
    <property type="entry name" value="AbiEii"/>
    <property type="match status" value="1"/>
</dbReference>
<reference evidence="2" key="1">
    <citation type="submission" date="2016-10" db="EMBL/GenBank/DDBJ databases">
        <authorList>
            <person name="Varghese N."/>
            <person name="Submissions S."/>
        </authorList>
    </citation>
    <scope>NUCLEOTIDE SEQUENCE [LARGE SCALE GENOMIC DNA]</scope>
    <source>
        <strain evidence="2">DSM 26382</strain>
    </source>
</reference>
<dbReference type="InterPro" id="IPR014942">
    <property type="entry name" value="AbiEii"/>
</dbReference>
<sequence>MSLFDQLVDQAIGNQPDLANLRVVVEKELLHHDIMLVLSETGLLEKLCFIGGTCLRACYGSNRLSEDLDFTGGADFNRDGFAQLRAILIERLQTKYSLQVDVSEPSKESGNVDTWKLRVQTRPDARNLPAQRIHIDICAIPSYMSTPRVLLNPYGVNMGTQGLILNAEALEEIYVDKILAFVLRQGRIKSRDLWDLLWLKQQKIEPALQLLPDKLNDHRVQTRDFLEKAAQRSATLINDLQVKADFRSEMQRFLPIQLVEQTVNDDRFWAYLIDEVPGLIRRAQNSLGPEKDSRHFMM</sequence>
<name>A0A1G6IB62_9GAMM</name>
<dbReference type="RefSeq" id="WP_090335892.1">
    <property type="nucleotide sequence ID" value="NZ_FMZQ01000001.1"/>
</dbReference>
<dbReference type="Gene3D" id="3.10.450.620">
    <property type="entry name" value="JHP933, nucleotidyltransferase-like core domain"/>
    <property type="match status" value="1"/>
</dbReference>
<proteinExistence type="predicted"/>
<dbReference type="GO" id="GO:0016740">
    <property type="term" value="F:transferase activity"/>
    <property type="evidence" value="ECO:0007669"/>
    <property type="project" value="UniProtKB-KW"/>
</dbReference>
<dbReference type="Proteomes" id="UP000199467">
    <property type="component" value="Unassembled WGS sequence"/>
</dbReference>
<evidence type="ECO:0000313" key="2">
    <source>
        <dbReference type="Proteomes" id="UP000199467"/>
    </source>
</evidence>
<organism evidence="1 2">
    <name type="scientific">Ectopseudomonas chengduensis</name>
    <dbReference type="NCBI Taxonomy" id="489632"/>
    <lineage>
        <taxon>Bacteria</taxon>
        <taxon>Pseudomonadati</taxon>
        <taxon>Pseudomonadota</taxon>
        <taxon>Gammaproteobacteria</taxon>
        <taxon>Pseudomonadales</taxon>
        <taxon>Pseudomonadaceae</taxon>
        <taxon>Ectopseudomonas</taxon>
    </lineage>
</organism>
<accession>A0A1G6IB62</accession>
<evidence type="ECO:0000313" key="1">
    <source>
        <dbReference type="EMBL" id="SDC03255.1"/>
    </source>
</evidence>